<sequence>MTAADISVSSTHRHGHGHNMHHSGDSAMAMSRRDLSPRSHEYSDAGQSPVPSLTNATLRSSSVSSSVNSLSPDAHQATTPRDLLPQFKSVGGVYHPEEAKDIDTVEADAKKRRREEGVGEETARALSPGESKKRLKTRRTGGSQERRHLTGSTDFVKRFGLTSLYDEFVRPYVGGDGQVRRKIPDLASSHYLRGVEEGAVARGGSLDLVGLVRAPPKSEFSHLELLPMASIRAAFAIGAGEQSKQTLKLPSSPHTHLQLATHQTIFE</sequence>
<feature type="compositionally biased region" description="Basic and acidic residues" evidence="1">
    <location>
        <begin position="31"/>
        <end position="43"/>
    </location>
</feature>
<feature type="region of interest" description="Disordered" evidence="1">
    <location>
        <begin position="1"/>
        <end position="147"/>
    </location>
</feature>
<keyword evidence="3" id="KW-1185">Reference proteome</keyword>
<name>A0A9W8EKJ5_9FUNG</name>
<dbReference type="EMBL" id="JANBQF010000109">
    <property type="protein sequence ID" value="KAJ2005300.1"/>
    <property type="molecule type" value="Genomic_DNA"/>
</dbReference>
<accession>A0A9W8EKJ5</accession>
<organism evidence="2 3">
    <name type="scientific">Coemansia thaxteri</name>
    <dbReference type="NCBI Taxonomy" id="2663907"/>
    <lineage>
        <taxon>Eukaryota</taxon>
        <taxon>Fungi</taxon>
        <taxon>Fungi incertae sedis</taxon>
        <taxon>Zoopagomycota</taxon>
        <taxon>Kickxellomycotina</taxon>
        <taxon>Kickxellomycetes</taxon>
        <taxon>Kickxellales</taxon>
        <taxon>Kickxellaceae</taxon>
        <taxon>Coemansia</taxon>
    </lineage>
</organism>
<evidence type="ECO:0000313" key="2">
    <source>
        <dbReference type="EMBL" id="KAJ2005300.1"/>
    </source>
</evidence>
<dbReference type="AlphaFoldDB" id="A0A9W8EKJ5"/>
<dbReference type="Proteomes" id="UP001150907">
    <property type="component" value="Unassembled WGS sequence"/>
</dbReference>
<comment type="caution">
    <text evidence="2">The sequence shown here is derived from an EMBL/GenBank/DDBJ whole genome shotgun (WGS) entry which is preliminary data.</text>
</comment>
<reference evidence="2" key="1">
    <citation type="submission" date="2022-07" db="EMBL/GenBank/DDBJ databases">
        <title>Phylogenomic reconstructions and comparative analyses of Kickxellomycotina fungi.</title>
        <authorList>
            <person name="Reynolds N.K."/>
            <person name="Stajich J.E."/>
            <person name="Barry K."/>
            <person name="Grigoriev I.V."/>
            <person name="Crous P."/>
            <person name="Smith M.E."/>
        </authorList>
    </citation>
    <scope>NUCLEOTIDE SEQUENCE</scope>
    <source>
        <strain evidence="2">IMI 214461</strain>
    </source>
</reference>
<feature type="compositionally biased region" description="Low complexity" evidence="1">
    <location>
        <begin position="60"/>
        <end position="71"/>
    </location>
</feature>
<feature type="compositionally biased region" description="Polar residues" evidence="1">
    <location>
        <begin position="45"/>
        <end position="59"/>
    </location>
</feature>
<proteinExistence type="predicted"/>
<feature type="compositionally biased region" description="Basic residues" evidence="1">
    <location>
        <begin position="11"/>
        <end position="21"/>
    </location>
</feature>
<feature type="compositionally biased region" description="Basic and acidic residues" evidence="1">
    <location>
        <begin position="95"/>
        <end position="123"/>
    </location>
</feature>
<gene>
    <name evidence="2" type="ORF">H4R26_002028</name>
</gene>
<evidence type="ECO:0000313" key="3">
    <source>
        <dbReference type="Proteomes" id="UP001150907"/>
    </source>
</evidence>
<evidence type="ECO:0000256" key="1">
    <source>
        <dbReference type="SAM" id="MobiDB-lite"/>
    </source>
</evidence>
<protein>
    <submittedName>
        <fullName evidence="2">Uncharacterized protein</fullName>
    </submittedName>
</protein>
<dbReference type="OrthoDB" id="5592171at2759"/>